<feature type="transmembrane region" description="Helical" evidence="1">
    <location>
        <begin position="212"/>
        <end position="236"/>
    </location>
</feature>
<feature type="transmembrane region" description="Helical" evidence="1">
    <location>
        <begin position="51"/>
        <end position="68"/>
    </location>
</feature>
<dbReference type="OrthoDB" id="9796461at2"/>
<accession>A0A1H8G5B9</accession>
<feature type="transmembrane region" description="Helical" evidence="1">
    <location>
        <begin position="127"/>
        <end position="146"/>
    </location>
</feature>
<dbReference type="EMBL" id="FOCL01000003">
    <property type="protein sequence ID" value="SEN39291.1"/>
    <property type="molecule type" value="Genomic_DNA"/>
</dbReference>
<keyword evidence="1" id="KW-0472">Membrane</keyword>
<feature type="transmembrane region" description="Helical" evidence="1">
    <location>
        <begin position="176"/>
        <end position="200"/>
    </location>
</feature>
<evidence type="ECO:0000259" key="2">
    <source>
        <dbReference type="Pfam" id="PF01757"/>
    </source>
</evidence>
<dbReference type="GO" id="GO:0016747">
    <property type="term" value="F:acyltransferase activity, transferring groups other than amino-acyl groups"/>
    <property type="evidence" value="ECO:0007669"/>
    <property type="project" value="InterPro"/>
</dbReference>
<dbReference type="AlphaFoldDB" id="A0A1H8G5B9"/>
<keyword evidence="1" id="KW-0812">Transmembrane</keyword>
<dbReference type="RefSeq" id="WP_091210385.1">
    <property type="nucleotide sequence ID" value="NZ_FOCL01000003.1"/>
</dbReference>
<sequence>MVYSNTHKKIAGGTSIFMDSLRIVAALVVFLGHGYAQWFTAVGYDYNGVDWGHMAVVIFFALSGYVIAYSTTANNRGLLQYAQARLSRLYSVLIPTLIITALIELVVKFSDPALLAHYTRGISWPRYIISGLFLNEVWFFSASPPINGPLWSLSYEFWYYVIFGLFFFKAKGWKGLLLPLAACLIAGPKILLMMPIWLLGNCAYRFKSPIKSYGLSWLLIAAMVGIAVTLFCILPGYPLHLGKAPLFFAGQFITDFIIGVFIALALWLLPQYQTKDVKKPNTVVNFIRKFADLTFPLYVLHDPMLVLVRSFWKTRLFDGTQFTIAMLIVFTATMVIGYIMEENRKHWTSFFKKVLQKGKTLSLAKANA</sequence>
<keyword evidence="4" id="KW-1185">Reference proteome</keyword>
<gene>
    <name evidence="3" type="ORF">SAMN05192574_10317</name>
</gene>
<evidence type="ECO:0000313" key="4">
    <source>
        <dbReference type="Proteomes" id="UP000198942"/>
    </source>
</evidence>
<keyword evidence="3" id="KW-0012">Acyltransferase</keyword>
<evidence type="ECO:0000256" key="1">
    <source>
        <dbReference type="SAM" id="Phobius"/>
    </source>
</evidence>
<dbReference type="InterPro" id="IPR050879">
    <property type="entry name" value="Acyltransferase_3"/>
</dbReference>
<keyword evidence="3" id="KW-0808">Transferase</keyword>
<protein>
    <submittedName>
        <fullName evidence="3">Peptidoglycan/LPS O-acetylase OafA/YrhL, contains acyltransferase and SGNH-hydrolase domains</fullName>
    </submittedName>
</protein>
<feature type="transmembrane region" description="Helical" evidence="1">
    <location>
        <begin position="248"/>
        <end position="269"/>
    </location>
</feature>
<keyword evidence="3" id="KW-0378">Hydrolase</keyword>
<keyword evidence="1" id="KW-1133">Transmembrane helix</keyword>
<organism evidence="3 4">
    <name type="scientific">Mucilaginibacter gossypiicola</name>
    <dbReference type="NCBI Taxonomy" id="551995"/>
    <lineage>
        <taxon>Bacteria</taxon>
        <taxon>Pseudomonadati</taxon>
        <taxon>Bacteroidota</taxon>
        <taxon>Sphingobacteriia</taxon>
        <taxon>Sphingobacteriales</taxon>
        <taxon>Sphingobacteriaceae</taxon>
        <taxon>Mucilaginibacter</taxon>
    </lineage>
</organism>
<feature type="transmembrane region" description="Helical" evidence="1">
    <location>
        <begin position="21"/>
        <end position="39"/>
    </location>
</feature>
<reference evidence="4" key="1">
    <citation type="submission" date="2016-10" db="EMBL/GenBank/DDBJ databases">
        <authorList>
            <person name="Varghese N."/>
            <person name="Submissions S."/>
        </authorList>
    </citation>
    <scope>NUCLEOTIDE SEQUENCE [LARGE SCALE GENOMIC DNA]</scope>
    <source>
        <strain evidence="4">Gh-48</strain>
    </source>
</reference>
<dbReference type="GO" id="GO:0016787">
    <property type="term" value="F:hydrolase activity"/>
    <property type="evidence" value="ECO:0007669"/>
    <property type="project" value="UniProtKB-KW"/>
</dbReference>
<dbReference type="Pfam" id="PF01757">
    <property type="entry name" value="Acyl_transf_3"/>
    <property type="match status" value="1"/>
</dbReference>
<feature type="domain" description="Acyltransferase 3" evidence="2">
    <location>
        <begin position="17"/>
        <end position="340"/>
    </location>
</feature>
<dbReference type="Proteomes" id="UP000198942">
    <property type="component" value="Unassembled WGS sequence"/>
</dbReference>
<feature type="transmembrane region" description="Helical" evidence="1">
    <location>
        <begin position="89"/>
        <end position="107"/>
    </location>
</feature>
<feature type="transmembrane region" description="Helical" evidence="1">
    <location>
        <begin position="290"/>
        <end position="308"/>
    </location>
</feature>
<feature type="transmembrane region" description="Helical" evidence="1">
    <location>
        <begin position="153"/>
        <end position="170"/>
    </location>
</feature>
<feature type="transmembrane region" description="Helical" evidence="1">
    <location>
        <begin position="320"/>
        <end position="340"/>
    </location>
</feature>
<evidence type="ECO:0000313" key="3">
    <source>
        <dbReference type="EMBL" id="SEN39291.1"/>
    </source>
</evidence>
<dbReference type="PANTHER" id="PTHR23028">
    <property type="entry name" value="ACETYLTRANSFERASE"/>
    <property type="match status" value="1"/>
</dbReference>
<dbReference type="InterPro" id="IPR002656">
    <property type="entry name" value="Acyl_transf_3_dom"/>
</dbReference>
<name>A0A1H8G5B9_9SPHI</name>
<dbReference type="STRING" id="551995.SAMN05192574_10317"/>
<proteinExistence type="predicted"/>